<feature type="transmembrane region" description="Helical" evidence="10">
    <location>
        <begin position="127"/>
        <end position="144"/>
    </location>
</feature>
<evidence type="ECO:0000256" key="8">
    <source>
        <dbReference type="ARBA" id="ARBA00067517"/>
    </source>
</evidence>
<dbReference type="InterPro" id="IPR016817">
    <property type="entry name" value="MannP-dilichol_defect-1"/>
</dbReference>
<dbReference type="Pfam" id="PF04193">
    <property type="entry name" value="PQ-loop"/>
    <property type="match status" value="2"/>
</dbReference>
<comment type="subcellular location">
    <subcellularLocation>
        <location evidence="1 9">Membrane</location>
        <topology evidence="1 9">Multi-pass membrane protein</topology>
    </subcellularLocation>
</comment>
<evidence type="ECO:0000256" key="2">
    <source>
        <dbReference type="ARBA" id="ARBA00022448"/>
    </source>
</evidence>
<proteinExistence type="evidence at transcript level"/>
<feature type="transmembrane region" description="Helical" evidence="10">
    <location>
        <begin position="150"/>
        <end position="170"/>
    </location>
</feature>
<dbReference type="Gene3D" id="1.20.1280.290">
    <property type="match status" value="2"/>
</dbReference>
<reference evidence="11" key="1">
    <citation type="journal article" date="2011" name="Genome Res.">
        <title>Deep small RNA sequencing from the nematode Ascaris reveals conservation, functional diversification, and novel developmental profiles.</title>
        <authorList>
            <person name="Wang J."/>
            <person name="Czech B."/>
            <person name="Crunk A."/>
            <person name="Wallace A."/>
            <person name="Mitreva M."/>
            <person name="Hannon G.J."/>
            <person name="Davis R.E."/>
        </authorList>
    </citation>
    <scope>NUCLEOTIDE SEQUENCE</scope>
</reference>
<evidence type="ECO:0000256" key="4">
    <source>
        <dbReference type="ARBA" id="ARBA00022737"/>
    </source>
</evidence>
<accession>F1L4M7</accession>
<evidence type="ECO:0000313" key="11">
    <source>
        <dbReference type="EMBL" id="ADY45081.1"/>
    </source>
</evidence>
<dbReference type="InterPro" id="IPR006603">
    <property type="entry name" value="PQ-loop_rpt"/>
</dbReference>
<dbReference type="GO" id="GO:0016020">
    <property type="term" value="C:membrane"/>
    <property type="evidence" value="ECO:0007669"/>
    <property type="project" value="UniProtKB-SubCell"/>
</dbReference>
<dbReference type="SMART" id="SM00679">
    <property type="entry name" value="CTNS"/>
    <property type="match status" value="2"/>
</dbReference>
<dbReference type="EMBL" id="JI171267">
    <property type="protein sequence ID" value="ADY45081.1"/>
    <property type="molecule type" value="mRNA"/>
</dbReference>
<dbReference type="PANTHER" id="PTHR12226">
    <property type="entry name" value="MANNOSE-P-DOLICHOL UTILIZATION DEFECT 1 LEC35 -RELATED"/>
    <property type="match status" value="1"/>
</dbReference>
<name>F1L4M7_ASCSU</name>
<keyword evidence="2" id="KW-0813">Transport</keyword>
<evidence type="ECO:0000256" key="3">
    <source>
        <dbReference type="ARBA" id="ARBA00022692"/>
    </source>
</evidence>
<feature type="transmembrane region" description="Helical" evidence="10">
    <location>
        <begin position="182"/>
        <end position="201"/>
    </location>
</feature>
<evidence type="ECO:0000256" key="9">
    <source>
        <dbReference type="PIRNR" id="PIRNR023381"/>
    </source>
</evidence>
<feature type="transmembrane region" description="Helical" evidence="10">
    <location>
        <begin position="213"/>
        <end position="234"/>
    </location>
</feature>
<evidence type="ECO:0000256" key="5">
    <source>
        <dbReference type="ARBA" id="ARBA00022989"/>
    </source>
</evidence>
<evidence type="ECO:0000256" key="10">
    <source>
        <dbReference type="SAM" id="Phobius"/>
    </source>
</evidence>
<dbReference type="GO" id="GO:0009312">
    <property type="term" value="P:oligosaccharide biosynthetic process"/>
    <property type="evidence" value="ECO:0007669"/>
    <property type="project" value="TreeGrafter"/>
</dbReference>
<keyword evidence="5 9" id="KW-1133">Transmembrane helix</keyword>
<evidence type="ECO:0000256" key="6">
    <source>
        <dbReference type="ARBA" id="ARBA00023136"/>
    </source>
</evidence>
<dbReference type="PIRSF" id="PIRSF023381">
    <property type="entry name" value="MannP-dilichol_defect-1p"/>
    <property type="match status" value="1"/>
</dbReference>
<keyword evidence="6 9" id="KW-0472">Membrane</keyword>
<protein>
    <recommendedName>
        <fullName evidence="8 9">Mannose-P-dolichol utilization defect 1 protein homolog</fullName>
    </recommendedName>
</protein>
<dbReference type="PANTHER" id="PTHR12226:SF2">
    <property type="entry name" value="MANNOSE-P-DOLICHOL UTILIZATION DEFECT 1 PROTEIN"/>
    <property type="match status" value="1"/>
</dbReference>
<feature type="transmembrane region" description="Helical" evidence="10">
    <location>
        <begin position="40"/>
        <end position="58"/>
    </location>
</feature>
<evidence type="ECO:0000256" key="7">
    <source>
        <dbReference type="ARBA" id="ARBA00038475"/>
    </source>
</evidence>
<comment type="similarity">
    <text evidence="7 9">Belongs to the MPDU1 (TC 2.A.43.3) family.</text>
</comment>
<organism evidence="11">
    <name type="scientific">Ascaris suum</name>
    <name type="common">Pig roundworm</name>
    <name type="synonym">Ascaris lumbricoides</name>
    <dbReference type="NCBI Taxonomy" id="6253"/>
    <lineage>
        <taxon>Eukaryota</taxon>
        <taxon>Metazoa</taxon>
        <taxon>Ecdysozoa</taxon>
        <taxon>Nematoda</taxon>
        <taxon>Chromadorea</taxon>
        <taxon>Rhabditida</taxon>
        <taxon>Spirurina</taxon>
        <taxon>Ascaridomorpha</taxon>
        <taxon>Ascaridoidea</taxon>
        <taxon>Ascarididae</taxon>
        <taxon>Ascaris</taxon>
    </lineage>
</organism>
<keyword evidence="4" id="KW-0677">Repeat</keyword>
<dbReference type="FunFam" id="1.20.1280.290:FF:000006">
    <property type="entry name" value="mannose-P-dolichol utilization defect 1 protein"/>
    <property type="match status" value="1"/>
</dbReference>
<sequence length="245" mass="26978">MATELYHLIDEALRFVFPKNCFEEMLIKLNIFHPECSSLVLSRLLGLAITGGSLMLFIPQIIKIHVARSGAGISLSSQLLGLLSCFATAAYSYASNFVFSQWGDSLFVAIQMAIIVMQILYYSALSAYAFAFLAFCWAVTFAVIGNYIPFAILAAFQAITIPLVVASKFLQIRASYRDGSTGQLSLISVALQFGGCLARVYTSVKETGDALVIVMYVVAVIMNGIILGQIFWYWNADKKKDKKRA</sequence>
<feature type="transmembrane region" description="Helical" evidence="10">
    <location>
        <begin position="79"/>
        <end position="99"/>
    </location>
</feature>
<evidence type="ECO:0000256" key="1">
    <source>
        <dbReference type="ARBA" id="ARBA00004141"/>
    </source>
</evidence>
<dbReference type="AlphaFoldDB" id="F1L4M7"/>
<keyword evidence="3 9" id="KW-0812">Transmembrane</keyword>